<reference evidence="1" key="1">
    <citation type="journal article" date="2019" name="Environ. Microbiol.">
        <title>Fungal ecological strategies reflected in gene transcription - a case study of two litter decomposers.</title>
        <authorList>
            <person name="Barbi F."/>
            <person name="Kohler A."/>
            <person name="Barry K."/>
            <person name="Baskaran P."/>
            <person name="Daum C."/>
            <person name="Fauchery L."/>
            <person name="Ihrmark K."/>
            <person name="Kuo A."/>
            <person name="LaButti K."/>
            <person name="Lipzen A."/>
            <person name="Morin E."/>
            <person name="Grigoriev I.V."/>
            <person name="Henrissat B."/>
            <person name="Lindahl B."/>
            <person name="Martin F."/>
        </authorList>
    </citation>
    <scope>NUCLEOTIDE SEQUENCE</scope>
    <source>
        <strain evidence="1">JB14</strain>
    </source>
</reference>
<evidence type="ECO:0000313" key="1">
    <source>
        <dbReference type="EMBL" id="KAE9382681.1"/>
    </source>
</evidence>
<evidence type="ECO:0000313" key="2">
    <source>
        <dbReference type="Proteomes" id="UP000799118"/>
    </source>
</evidence>
<organism evidence="1 2">
    <name type="scientific">Gymnopus androsaceus JB14</name>
    <dbReference type="NCBI Taxonomy" id="1447944"/>
    <lineage>
        <taxon>Eukaryota</taxon>
        <taxon>Fungi</taxon>
        <taxon>Dikarya</taxon>
        <taxon>Basidiomycota</taxon>
        <taxon>Agaricomycotina</taxon>
        <taxon>Agaricomycetes</taxon>
        <taxon>Agaricomycetidae</taxon>
        <taxon>Agaricales</taxon>
        <taxon>Marasmiineae</taxon>
        <taxon>Omphalotaceae</taxon>
        <taxon>Gymnopus</taxon>
    </lineage>
</organism>
<dbReference type="EMBL" id="ML771141">
    <property type="protein sequence ID" value="KAE9382681.1"/>
    <property type="molecule type" value="Genomic_DNA"/>
</dbReference>
<accession>A0A6A4GB06</accession>
<proteinExistence type="predicted"/>
<dbReference type="AlphaFoldDB" id="A0A6A4GB06"/>
<gene>
    <name evidence="1" type="ORF">BT96DRAFT_1048957</name>
</gene>
<sequence>MSYQYTSSDELKVTLDSIPMGNKLVGNAESKKSPIEDAQVKCLLTDLVTTVATTYTNLHWGNCVWITREDGVGGLSFYRQPQSDLFLSNPALNRHVVELIRYIPF</sequence>
<name>A0A6A4GB06_9AGAR</name>
<keyword evidence="2" id="KW-1185">Reference proteome</keyword>
<dbReference type="Proteomes" id="UP000799118">
    <property type="component" value="Unassembled WGS sequence"/>
</dbReference>
<protein>
    <submittedName>
        <fullName evidence="1">Uncharacterized protein</fullName>
    </submittedName>
</protein>